<accession>A0ABW5DTP5</accession>
<keyword evidence="6" id="KW-1185">Reference proteome</keyword>
<dbReference type="SUPFAM" id="SSF53850">
    <property type="entry name" value="Periplasmic binding protein-like II"/>
    <property type="match status" value="1"/>
</dbReference>
<proteinExistence type="inferred from homology"/>
<dbReference type="Gene3D" id="3.90.76.10">
    <property type="entry name" value="Dipeptide-binding Protein, Domain 1"/>
    <property type="match status" value="1"/>
</dbReference>
<dbReference type="PROSITE" id="PS51318">
    <property type="entry name" value="TAT"/>
    <property type="match status" value="1"/>
</dbReference>
<name>A0ABW5DTP5_9PROT</name>
<evidence type="ECO:0000313" key="6">
    <source>
        <dbReference type="Proteomes" id="UP001597295"/>
    </source>
</evidence>
<comment type="subcellular location">
    <subcellularLocation>
        <location evidence="1">Periplasm</location>
    </subcellularLocation>
</comment>
<gene>
    <name evidence="5" type="ORF">ACFSM5_13340</name>
</gene>
<evidence type="ECO:0000313" key="5">
    <source>
        <dbReference type="EMBL" id="MFD2263880.1"/>
    </source>
</evidence>
<evidence type="ECO:0000256" key="3">
    <source>
        <dbReference type="SAM" id="SignalP"/>
    </source>
</evidence>
<protein>
    <submittedName>
        <fullName evidence="5">ABC transporter substrate-binding protein</fullName>
    </submittedName>
</protein>
<reference evidence="6" key="1">
    <citation type="journal article" date="2019" name="Int. J. Syst. Evol. Microbiol.">
        <title>The Global Catalogue of Microorganisms (GCM) 10K type strain sequencing project: providing services to taxonomists for standard genome sequencing and annotation.</title>
        <authorList>
            <consortium name="The Broad Institute Genomics Platform"/>
            <consortium name="The Broad Institute Genome Sequencing Center for Infectious Disease"/>
            <person name="Wu L."/>
            <person name="Ma J."/>
        </authorList>
    </citation>
    <scope>NUCLEOTIDE SEQUENCE [LARGE SCALE GENOMIC DNA]</scope>
    <source>
        <strain evidence="6">CGMCC 1.19062</strain>
    </source>
</reference>
<feature type="chain" id="PRO_5046480059" evidence="3">
    <location>
        <begin position="34"/>
        <end position="517"/>
    </location>
</feature>
<dbReference type="PANTHER" id="PTHR30290">
    <property type="entry name" value="PERIPLASMIC BINDING COMPONENT OF ABC TRANSPORTER"/>
    <property type="match status" value="1"/>
</dbReference>
<comment type="caution">
    <text evidence="5">The sequence shown here is derived from an EMBL/GenBank/DDBJ whole genome shotgun (WGS) entry which is preliminary data.</text>
</comment>
<evidence type="ECO:0000256" key="2">
    <source>
        <dbReference type="ARBA" id="ARBA00005695"/>
    </source>
</evidence>
<dbReference type="InterPro" id="IPR019546">
    <property type="entry name" value="TAT_signal_bac_arc"/>
</dbReference>
<dbReference type="InterPro" id="IPR030678">
    <property type="entry name" value="Peptide/Ni-bd"/>
</dbReference>
<sequence>MAFPVTRRAFLKTSGLLAGAAALPFGAMNPAFAARERITLRIARDFQSLDPANRVSYIEETIIRACTQKLISFKKGQFEWELDAAKSIEKVSPTEITFELKPGQNFTGGYGEMTAEDVKFSFERFQTAGPNGTKSEYASDWAALDKVEVTGKYTGKILLKNPAPSLWLTTLPDGSGTIISKKAFEALGDKVKTTLIGSGPYQIAEWVPNQKVVLRLNPEWKGAKPSFNEVVLRPIADPKTAELAFRSNELDFTVIEPASAKEFEKIPGTKVINLDSINFVWIGLNVEKAPLNDIKVREAIRKAIDVDEVVLAAFNGAVKPARSIIAPGLLGYWKDAPVYKRDVAGAKKLLAEAGVKPGTKLKLTLLNRPAYQTAGVVIQAMLQEVGIDLQLEVLDGGAFWSVGKGESGKNLELSLQRFGGKADPAFHTQWFVKEQIGVWNWQRWDSPTFDKIYTEAASTDDTAKRNQLYIDLQKEMDKSAAYIWLTHEANVFATKQWLDPAILPNGDDLQYALYKEV</sequence>
<dbReference type="NCBIfam" id="TIGR01409">
    <property type="entry name" value="TAT_signal_seq"/>
    <property type="match status" value="1"/>
</dbReference>
<dbReference type="Gene3D" id="3.10.105.10">
    <property type="entry name" value="Dipeptide-binding Protein, Domain 3"/>
    <property type="match status" value="1"/>
</dbReference>
<evidence type="ECO:0000259" key="4">
    <source>
        <dbReference type="Pfam" id="PF00496"/>
    </source>
</evidence>
<dbReference type="InterPro" id="IPR039424">
    <property type="entry name" value="SBP_5"/>
</dbReference>
<dbReference type="Gene3D" id="3.40.190.10">
    <property type="entry name" value="Periplasmic binding protein-like II"/>
    <property type="match status" value="1"/>
</dbReference>
<comment type="similarity">
    <text evidence="2">Belongs to the bacterial solute-binding protein 5 family.</text>
</comment>
<dbReference type="EMBL" id="JBHUIP010000012">
    <property type="protein sequence ID" value="MFD2263880.1"/>
    <property type="molecule type" value="Genomic_DNA"/>
</dbReference>
<dbReference type="Pfam" id="PF00496">
    <property type="entry name" value="SBP_bac_5"/>
    <property type="match status" value="1"/>
</dbReference>
<dbReference type="RefSeq" id="WP_379876923.1">
    <property type="nucleotide sequence ID" value="NZ_JBHUIP010000012.1"/>
</dbReference>
<dbReference type="Proteomes" id="UP001597295">
    <property type="component" value="Unassembled WGS sequence"/>
</dbReference>
<feature type="signal peptide" evidence="3">
    <location>
        <begin position="1"/>
        <end position="33"/>
    </location>
</feature>
<keyword evidence="3" id="KW-0732">Signal</keyword>
<dbReference type="InterPro" id="IPR000914">
    <property type="entry name" value="SBP_5_dom"/>
</dbReference>
<dbReference type="PIRSF" id="PIRSF002741">
    <property type="entry name" value="MppA"/>
    <property type="match status" value="1"/>
</dbReference>
<feature type="domain" description="Solute-binding protein family 5" evidence="4">
    <location>
        <begin position="83"/>
        <end position="420"/>
    </location>
</feature>
<organism evidence="5 6">
    <name type="scientific">Lacibacterium aquatile</name>
    <dbReference type="NCBI Taxonomy" id="1168082"/>
    <lineage>
        <taxon>Bacteria</taxon>
        <taxon>Pseudomonadati</taxon>
        <taxon>Pseudomonadota</taxon>
        <taxon>Alphaproteobacteria</taxon>
        <taxon>Rhodospirillales</taxon>
        <taxon>Rhodospirillaceae</taxon>
    </lineage>
</organism>
<evidence type="ECO:0000256" key="1">
    <source>
        <dbReference type="ARBA" id="ARBA00004418"/>
    </source>
</evidence>
<dbReference type="InterPro" id="IPR006311">
    <property type="entry name" value="TAT_signal"/>
</dbReference>